<gene>
    <name evidence="2" type="ORF">UABAM_04030</name>
</gene>
<name>A0A5S9F4D2_UABAM</name>
<dbReference type="RefSeq" id="WP_151969747.1">
    <property type="nucleotide sequence ID" value="NZ_AP019860.1"/>
</dbReference>
<sequence>MRFVIIFFTILNIAFVYSEVITNTDLVGGSAVVTRLPVGWTDNGNLPVSALFDGISANPGNGRVLFQGPTDLSDADFIGITIDLITPFEINSFQMAHDFGSSASQEVVSMDILLNGSEGLIQSFSVDNLNDGNINDIDDVFVGQSIAGVTNIEFRITGNEASRQIEIREFIVTGNAVPEPSTFILLTLLAAIGFFSRKIRRVTPQ</sequence>
<dbReference type="Pfam" id="PF07589">
    <property type="entry name" value="PEP-CTERM"/>
    <property type="match status" value="1"/>
</dbReference>
<feature type="domain" description="Ice-binding protein C-terminal" evidence="1">
    <location>
        <begin position="176"/>
        <end position="201"/>
    </location>
</feature>
<dbReference type="EMBL" id="AP019860">
    <property type="protein sequence ID" value="BBM85656.1"/>
    <property type="molecule type" value="Genomic_DNA"/>
</dbReference>
<evidence type="ECO:0000313" key="3">
    <source>
        <dbReference type="Proteomes" id="UP000326354"/>
    </source>
</evidence>
<dbReference type="KEGG" id="uam:UABAM_04030"/>
<keyword evidence="3" id="KW-1185">Reference proteome</keyword>
<accession>A0A5S9F4D2</accession>
<organism evidence="2 3">
    <name type="scientific">Uabimicrobium amorphum</name>
    <dbReference type="NCBI Taxonomy" id="2596890"/>
    <lineage>
        <taxon>Bacteria</taxon>
        <taxon>Pseudomonadati</taxon>
        <taxon>Planctomycetota</taxon>
        <taxon>Candidatus Uabimicrobiia</taxon>
        <taxon>Candidatus Uabimicrobiales</taxon>
        <taxon>Candidatus Uabimicrobiaceae</taxon>
        <taxon>Candidatus Uabimicrobium</taxon>
    </lineage>
</organism>
<reference evidence="2 3" key="1">
    <citation type="submission" date="2019-08" db="EMBL/GenBank/DDBJ databases">
        <title>Complete genome sequence of Candidatus Uab amorphum.</title>
        <authorList>
            <person name="Shiratori T."/>
            <person name="Suzuki S."/>
            <person name="Kakizawa Y."/>
            <person name="Ishida K."/>
        </authorList>
    </citation>
    <scope>NUCLEOTIDE SEQUENCE [LARGE SCALE GENOMIC DNA]</scope>
    <source>
        <strain evidence="2 3">SRT547</strain>
    </source>
</reference>
<evidence type="ECO:0000259" key="1">
    <source>
        <dbReference type="Pfam" id="PF07589"/>
    </source>
</evidence>
<dbReference type="AlphaFoldDB" id="A0A5S9F4D2"/>
<dbReference type="NCBIfam" id="TIGR02595">
    <property type="entry name" value="PEP_CTERM"/>
    <property type="match status" value="1"/>
</dbReference>
<protein>
    <recommendedName>
        <fullName evidence="1">Ice-binding protein C-terminal domain-containing protein</fullName>
    </recommendedName>
</protein>
<evidence type="ECO:0000313" key="2">
    <source>
        <dbReference type="EMBL" id="BBM85656.1"/>
    </source>
</evidence>
<dbReference type="Proteomes" id="UP000326354">
    <property type="component" value="Chromosome"/>
</dbReference>
<dbReference type="InterPro" id="IPR013424">
    <property type="entry name" value="Ice-binding_C"/>
</dbReference>
<proteinExistence type="predicted"/>